<dbReference type="EMBL" id="LQMT02000033">
    <property type="protein sequence ID" value="ONF63774.1"/>
    <property type="molecule type" value="Genomic_DNA"/>
</dbReference>
<feature type="transmembrane region" description="Helical" evidence="1">
    <location>
        <begin position="59"/>
        <end position="83"/>
    </location>
</feature>
<evidence type="ECO:0000256" key="1">
    <source>
        <dbReference type="SAM" id="Phobius"/>
    </source>
</evidence>
<sequence length="104" mass="11101">MAGAWLVYILAFTVSTYLASRAYPTPRTKLVALSVHMLLSAITVTALSVATVSPKEPGIIGLWLAIFGPGAAIALGRLLVLLWHQLAGTEQRAWNSTPKDDGQN</sequence>
<dbReference type="Proteomes" id="UP000076660">
    <property type="component" value="Unassembled WGS sequence"/>
</dbReference>
<dbReference type="OrthoDB" id="9957643at2"/>
<gene>
    <name evidence="2" type="ORF">AVR91_0231765</name>
</gene>
<evidence type="ECO:0000313" key="3">
    <source>
        <dbReference type="Proteomes" id="UP000076660"/>
    </source>
</evidence>
<accession>A0A1W2LLP5</accession>
<keyword evidence="1" id="KW-1133">Transmembrane helix</keyword>
<comment type="caution">
    <text evidence="2">The sequence shown here is derived from an EMBL/GenBank/DDBJ whole genome shotgun (WGS) entry which is preliminary data.</text>
</comment>
<dbReference type="AlphaFoldDB" id="A0A1W2LLP5"/>
<keyword evidence="1" id="KW-0472">Membrane</keyword>
<protein>
    <submittedName>
        <fullName evidence="2">Uncharacterized protein</fullName>
    </submittedName>
</protein>
<evidence type="ECO:0000313" key="2">
    <source>
        <dbReference type="EMBL" id="ONF63774.1"/>
    </source>
</evidence>
<dbReference type="RefSeq" id="WP_063277464.1">
    <property type="nucleotide sequence ID" value="NZ_LQMT02000033.1"/>
</dbReference>
<name>A0A1W2LLP5_9PSEU</name>
<feature type="transmembrane region" description="Helical" evidence="1">
    <location>
        <begin position="30"/>
        <end position="53"/>
    </location>
</feature>
<feature type="transmembrane region" description="Helical" evidence="1">
    <location>
        <begin position="6"/>
        <end position="23"/>
    </location>
</feature>
<proteinExistence type="predicted"/>
<keyword evidence="1" id="KW-0812">Transmembrane</keyword>
<organism evidence="2 3">
    <name type="scientific">Amycolatopsis keratiniphila subsp. keratiniphila</name>
    <dbReference type="NCBI Taxonomy" id="227715"/>
    <lineage>
        <taxon>Bacteria</taxon>
        <taxon>Bacillati</taxon>
        <taxon>Actinomycetota</taxon>
        <taxon>Actinomycetes</taxon>
        <taxon>Pseudonocardiales</taxon>
        <taxon>Pseudonocardiaceae</taxon>
        <taxon>Amycolatopsis</taxon>
        <taxon>Amycolatopsis japonica group</taxon>
    </lineage>
</organism>
<reference evidence="2 3" key="1">
    <citation type="submission" date="2016-12" db="EMBL/GenBank/DDBJ databases">
        <title>Amycolatopsis keratiniphila subsp. keratiniphila genome sequencing and assembly.</title>
        <authorList>
            <person name="Mayilraj S."/>
            <person name="Kaur N."/>
        </authorList>
    </citation>
    <scope>NUCLEOTIDE SEQUENCE [LARGE SCALE GENOMIC DNA]</scope>
    <source>
        <strain evidence="2 3">DSM 44409</strain>
    </source>
</reference>